<dbReference type="InterPro" id="IPR050109">
    <property type="entry name" value="HTH-type_TetR-like_transc_reg"/>
</dbReference>
<dbReference type="SUPFAM" id="SSF48498">
    <property type="entry name" value="Tetracyclin repressor-like, C-terminal domain"/>
    <property type="match status" value="1"/>
</dbReference>
<dbReference type="InterPro" id="IPR036271">
    <property type="entry name" value="Tet_transcr_reg_TetR-rel_C_sf"/>
</dbReference>
<keyword evidence="1 2" id="KW-0238">DNA-binding</keyword>
<evidence type="ECO:0000313" key="5">
    <source>
        <dbReference type="Proteomes" id="UP000184036"/>
    </source>
</evidence>
<dbReference type="Pfam" id="PF00440">
    <property type="entry name" value="TetR_N"/>
    <property type="match status" value="1"/>
</dbReference>
<dbReference type="STRING" id="271157.SAMN05444396_10130"/>
<proteinExistence type="predicted"/>
<reference evidence="5" key="1">
    <citation type="submission" date="2016-11" db="EMBL/GenBank/DDBJ databases">
        <authorList>
            <person name="Varghese N."/>
            <person name="Submissions S."/>
        </authorList>
    </citation>
    <scope>NUCLEOTIDE SEQUENCE [LARGE SCALE GENOMIC DNA]</scope>
    <source>
        <strain evidence="5">DSM 19741</strain>
    </source>
</reference>
<dbReference type="SUPFAM" id="SSF46689">
    <property type="entry name" value="Homeodomain-like"/>
    <property type="match status" value="1"/>
</dbReference>
<dbReference type="InterPro" id="IPR001647">
    <property type="entry name" value="HTH_TetR"/>
</dbReference>
<dbReference type="AlphaFoldDB" id="A0A1M5DXB5"/>
<gene>
    <name evidence="4" type="ORF">SAMN05444396_10130</name>
</gene>
<dbReference type="PROSITE" id="PS50977">
    <property type="entry name" value="HTH_TETR_2"/>
    <property type="match status" value="1"/>
</dbReference>
<dbReference type="GO" id="GO:0003677">
    <property type="term" value="F:DNA binding"/>
    <property type="evidence" value="ECO:0007669"/>
    <property type="project" value="UniProtKB-UniRule"/>
</dbReference>
<dbReference type="OrthoDB" id="9789566at2"/>
<name>A0A1M5DXB5_9FLAO</name>
<sequence>MDNLKSENTEIEILNAAKAVFQQKGMDGTRMQEIADKAKINKALLHYYFRSKQLLFEAVFSSAFSLLAPQLNTILNDESDLFEKIIKFTNNYISFVIEHPYLPNFVIQELNRNPEFSNKLRVKENFPTIDKFKIQVSIAIEKGIIKPIETEQLFINIMSLNVFPFIAEPLLMALTNTDKENYNQLLQNRKTEVSSFIINSIKM</sequence>
<evidence type="ECO:0000256" key="2">
    <source>
        <dbReference type="PROSITE-ProRule" id="PRU00335"/>
    </source>
</evidence>
<dbReference type="PRINTS" id="PR00455">
    <property type="entry name" value="HTHTETR"/>
</dbReference>
<dbReference type="EMBL" id="FQWE01000001">
    <property type="protein sequence ID" value="SHF71599.1"/>
    <property type="molecule type" value="Genomic_DNA"/>
</dbReference>
<evidence type="ECO:0000313" key="4">
    <source>
        <dbReference type="EMBL" id="SHF71599.1"/>
    </source>
</evidence>
<evidence type="ECO:0000256" key="1">
    <source>
        <dbReference type="ARBA" id="ARBA00023125"/>
    </source>
</evidence>
<accession>A0A1M5DXB5</accession>
<dbReference type="RefSeq" id="WP_072986628.1">
    <property type="nucleotide sequence ID" value="NZ_FQWE01000001.1"/>
</dbReference>
<dbReference type="PANTHER" id="PTHR30328:SF54">
    <property type="entry name" value="HTH-TYPE TRANSCRIPTIONAL REPRESSOR SCO4008"/>
    <property type="match status" value="1"/>
</dbReference>
<feature type="DNA-binding region" description="H-T-H motif" evidence="2">
    <location>
        <begin position="30"/>
        <end position="49"/>
    </location>
</feature>
<dbReference type="Proteomes" id="UP000184036">
    <property type="component" value="Unassembled WGS sequence"/>
</dbReference>
<organism evidence="4 5">
    <name type="scientific">Flavobacterium segetis</name>
    <dbReference type="NCBI Taxonomy" id="271157"/>
    <lineage>
        <taxon>Bacteria</taxon>
        <taxon>Pseudomonadati</taxon>
        <taxon>Bacteroidota</taxon>
        <taxon>Flavobacteriia</taxon>
        <taxon>Flavobacteriales</taxon>
        <taxon>Flavobacteriaceae</taxon>
        <taxon>Flavobacterium</taxon>
    </lineage>
</organism>
<protein>
    <submittedName>
        <fullName evidence="4">Transcriptional regulator, TetR family</fullName>
    </submittedName>
</protein>
<dbReference type="Gene3D" id="1.10.357.10">
    <property type="entry name" value="Tetracycline Repressor, domain 2"/>
    <property type="match status" value="1"/>
</dbReference>
<dbReference type="InterPro" id="IPR009057">
    <property type="entry name" value="Homeodomain-like_sf"/>
</dbReference>
<feature type="domain" description="HTH tetR-type" evidence="3">
    <location>
        <begin position="7"/>
        <end position="67"/>
    </location>
</feature>
<keyword evidence="5" id="KW-1185">Reference proteome</keyword>
<evidence type="ECO:0000259" key="3">
    <source>
        <dbReference type="PROSITE" id="PS50977"/>
    </source>
</evidence>
<dbReference type="PANTHER" id="PTHR30328">
    <property type="entry name" value="TRANSCRIPTIONAL REPRESSOR"/>
    <property type="match status" value="1"/>
</dbReference>